<accession>H8Z8L1</accession>
<dbReference type="InterPro" id="IPR029055">
    <property type="entry name" value="Ntn_hydrolases_N"/>
</dbReference>
<dbReference type="PANTHER" id="PTHR42824">
    <property type="entry name" value="GLUTAMINE AMIDOTRANSFERASE"/>
    <property type="match status" value="1"/>
</dbReference>
<evidence type="ECO:0000259" key="2">
    <source>
        <dbReference type="PROSITE" id="PS51278"/>
    </source>
</evidence>
<dbReference type="PANTHER" id="PTHR42824:SF1">
    <property type="entry name" value="GLUTAMINE AMIDOTRANSFERASE YAFJ-RELATED"/>
    <property type="match status" value="1"/>
</dbReference>
<dbReference type="RefSeq" id="WP_009151645.1">
    <property type="nucleotide sequence ID" value="NZ_CP121471.1"/>
</dbReference>
<dbReference type="STRING" id="631362.Thi970DRAFT_04936"/>
<dbReference type="Pfam" id="PF13230">
    <property type="entry name" value="GATase_4"/>
    <property type="match status" value="1"/>
</dbReference>
<dbReference type="EMBL" id="JH603171">
    <property type="protein sequence ID" value="EIC19416.1"/>
    <property type="molecule type" value="Genomic_DNA"/>
</dbReference>
<sequence length="289" mass="32117">MCELFAMSSRVPATLGLSLGRLARHGGAEGPHKDGWGLACYEQRDCLLLREPRPACESLLLRFADVQGVRTCMAVSHLRQATFGARSLQNTQPFVRELGGRSHVFAHNGDFPQLLEQPAPSNTRFRPIGDSDSERAFCMLMEHLAPLWEDRDEPPPLEQRLAVIADFSREMRKLGPANFIYADADALFIHAHRRTQPDGAMRPPGLYLLQRSCWESAPELKDAGVRLQTVRQDVALIASVPLTDELWEPLGEGDLIALRAGRCYDIEGRWSTPEDVSSRAPSQPRPAAG</sequence>
<dbReference type="eggNOG" id="COG0121">
    <property type="taxonomic scope" value="Bacteria"/>
</dbReference>
<organism evidence="3 4">
    <name type="scientific">Thiorhodovibrio frisius</name>
    <dbReference type="NCBI Taxonomy" id="631362"/>
    <lineage>
        <taxon>Bacteria</taxon>
        <taxon>Pseudomonadati</taxon>
        <taxon>Pseudomonadota</taxon>
        <taxon>Gammaproteobacteria</taxon>
        <taxon>Chromatiales</taxon>
        <taxon>Chromatiaceae</taxon>
        <taxon>Thiorhodovibrio</taxon>
    </lineage>
</organism>
<keyword evidence="4" id="KW-1185">Reference proteome</keyword>
<dbReference type="HOGENOM" id="CLU_059273_0_1_6"/>
<proteinExistence type="predicted"/>
<dbReference type="Proteomes" id="UP000002964">
    <property type="component" value="Unassembled WGS sequence"/>
</dbReference>
<dbReference type="OrthoDB" id="321954at2"/>
<dbReference type="SUPFAM" id="SSF56235">
    <property type="entry name" value="N-terminal nucleophile aminohydrolases (Ntn hydrolases)"/>
    <property type="match status" value="1"/>
</dbReference>
<name>H8Z8L1_9GAMM</name>
<dbReference type="GO" id="GO:0016740">
    <property type="term" value="F:transferase activity"/>
    <property type="evidence" value="ECO:0007669"/>
    <property type="project" value="UniProtKB-KW"/>
</dbReference>
<reference evidence="3 4" key="2">
    <citation type="submission" date="2011-11" db="EMBL/GenBank/DDBJ databases">
        <authorList>
            <consortium name="US DOE Joint Genome Institute"/>
            <person name="Lucas S."/>
            <person name="Han J."/>
            <person name="Lapidus A."/>
            <person name="Cheng J.-F."/>
            <person name="Goodwin L."/>
            <person name="Pitluck S."/>
            <person name="Peters L."/>
            <person name="Ovchinnikova G."/>
            <person name="Zhang X."/>
            <person name="Detter J.C."/>
            <person name="Han C."/>
            <person name="Tapia R."/>
            <person name="Land M."/>
            <person name="Hauser L."/>
            <person name="Kyrpides N."/>
            <person name="Ivanova N."/>
            <person name="Pagani I."/>
            <person name="Vogl K."/>
            <person name="Liu Z."/>
            <person name="Overmann J."/>
            <person name="Frigaard N.-U."/>
            <person name="Bryant D."/>
            <person name="Woyke T."/>
        </authorList>
    </citation>
    <scope>NUCLEOTIDE SEQUENCE [LARGE SCALE GENOMIC DNA]</scope>
    <source>
        <strain evidence="3 4">970</strain>
    </source>
</reference>
<reference evidence="4" key="1">
    <citation type="submission" date="2011-06" db="EMBL/GenBank/DDBJ databases">
        <authorList>
            <consortium name="US DOE Joint Genome Institute (JGI-PGF)"/>
            <person name="Lucas S."/>
            <person name="Han J."/>
            <person name="Lapidus A."/>
            <person name="Cheng J.-F."/>
            <person name="Goodwin L."/>
            <person name="Pitluck S."/>
            <person name="Peters L."/>
            <person name="Land M.L."/>
            <person name="Hauser L."/>
            <person name="Vogl K."/>
            <person name="Liu Z."/>
            <person name="Overmann J."/>
            <person name="Frigaard N.-U."/>
            <person name="Bryant D.A."/>
            <person name="Woyke T.J."/>
        </authorList>
    </citation>
    <scope>NUCLEOTIDE SEQUENCE [LARGE SCALE GENOMIC DNA]</scope>
    <source>
        <strain evidence="4">970</strain>
    </source>
</reference>
<feature type="domain" description="Glutamine amidotransferase type-2" evidence="2">
    <location>
        <begin position="2"/>
        <end position="289"/>
    </location>
</feature>
<evidence type="ECO:0000313" key="4">
    <source>
        <dbReference type="Proteomes" id="UP000002964"/>
    </source>
</evidence>
<keyword evidence="3" id="KW-0808">Transferase</keyword>
<dbReference type="CDD" id="cd01908">
    <property type="entry name" value="YafJ"/>
    <property type="match status" value="1"/>
</dbReference>
<evidence type="ECO:0000256" key="1">
    <source>
        <dbReference type="ARBA" id="ARBA00022962"/>
    </source>
</evidence>
<dbReference type="PROSITE" id="PS51278">
    <property type="entry name" value="GATASE_TYPE_2"/>
    <property type="match status" value="1"/>
</dbReference>
<dbReference type="AlphaFoldDB" id="H8Z8L1"/>
<evidence type="ECO:0000313" key="3">
    <source>
        <dbReference type="EMBL" id="EIC19416.1"/>
    </source>
</evidence>
<gene>
    <name evidence="3" type="ORF">Thi970DRAFT_04936</name>
</gene>
<dbReference type="InterPro" id="IPR026869">
    <property type="entry name" value="EgtC-like"/>
</dbReference>
<dbReference type="InterPro" id="IPR017932">
    <property type="entry name" value="GATase_2_dom"/>
</dbReference>
<protein>
    <submittedName>
        <fullName evidence="3">Putative glutamine amidotransferase</fullName>
    </submittedName>
</protein>
<dbReference type="Gene3D" id="3.60.20.10">
    <property type="entry name" value="Glutamine Phosphoribosylpyrophosphate, subunit 1, domain 1"/>
    <property type="match status" value="1"/>
</dbReference>
<keyword evidence="1 3" id="KW-0315">Glutamine amidotransferase</keyword>